<comment type="caution">
    <text evidence="1">The sequence shown here is derived from an EMBL/GenBank/DDBJ whole genome shotgun (WGS) entry which is preliminary data.</text>
</comment>
<dbReference type="Pfam" id="PF10604">
    <property type="entry name" value="Polyketide_cyc2"/>
    <property type="match status" value="1"/>
</dbReference>
<keyword evidence="2" id="KW-1185">Reference proteome</keyword>
<sequence length="173" mass="18820">MTTADPSTPDTGTRYAVTRTIAAPPEAVFALLADPARHHETEPTDWVRGSLEEDPAPLIGVGQVFGIEMFHENAHGRYDMHNRVIAFAQDRTIAWEPGQYGPDGELGTGGWTWRYDLAPAGGAGDGDSATEVTLTYDWSAVPDPLREEFGLPPFPPRFLEESLAALERAVTAQ</sequence>
<dbReference type="InterPro" id="IPR023393">
    <property type="entry name" value="START-like_dom_sf"/>
</dbReference>
<dbReference type="InterPro" id="IPR019587">
    <property type="entry name" value="Polyketide_cyclase/dehydratase"/>
</dbReference>
<accession>A0A3R8QPJ2</accession>
<dbReference type="EMBL" id="QOCI01000004">
    <property type="protein sequence ID" value="RRR19134.1"/>
    <property type="molecule type" value="Genomic_DNA"/>
</dbReference>
<evidence type="ECO:0000313" key="1">
    <source>
        <dbReference type="EMBL" id="RRR19134.1"/>
    </source>
</evidence>
<protein>
    <submittedName>
        <fullName evidence="1">ATPase</fullName>
    </submittedName>
</protein>
<name>A0A3R8QPJ2_9MICO</name>
<dbReference type="Proteomes" id="UP000274327">
    <property type="component" value="Unassembled WGS sequence"/>
</dbReference>
<evidence type="ECO:0000313" key="2">
    <source>
        <dbReference type="Proteomes" id="UP000274327"/>
    </source>
</evidence>
<reference evidence="1 2" key="1">
    <citation type="submission" date="2018-07" db="EMBL/GenBank/DDBJ databases">
        <title>Brachybacteriurn paraconglorneratum KCTC 9916.</title>
        <authorList>
            <person name="Li Y."/>
        </authorList>
    </citation>
    <scope>NUCLEOTIDE SEQUENCE [LARGE SCALE GENOMIC DNA]</scope>
    <source>
        <strain evidence="1 2">KCTC 9916</strain>
    </source>
</reference>
<dbReference type="GeneID" id="78120820"/>
<organism evidence="1 2">
    <name type="scientific">Brachybacterium paraconglomeratum</name>
    <dbReference type="NCBI Taxonomy" id="173362"/>
    <lineage>
        <taxon>Bacteria</taxon>
        <taxon>Bacillati</taxon>
        <taxon>Actinomycetota</taxon>
        <taxon>Actinomycetes</taxon>
        <taxon>Micrococcales</taxon>
        <taxon>Dermabacteraceae</taxon>
        <taxon>Brachybacterium</taxon>
    </lineage>
</organism>
<dbReference type="AlphaFoldDB" id="A0A3R8QPJ2"/>
<dbReference type="RefSeq" id="WP_126986146.1">
    <property type="nucleotide sequence ID" value="NZ_ML133853.1"/>
</dbReference>
<dbReference type="Gene3D" id="3.30.530.20">
    <property type="match status" value="1"/>
</dbReference>
<gene>
    <name evidence="1" type="ORF">DS079_07260</name>
</gene>
<dbReference type="SUPFAM" id="SSF55961">
    <property type="entry name" value="Bet v1-like"/>
    <property type="match status" value="1"/>
</dbReference>
<proteinExistence type="predicted"/>